<gene>
    <name evidence="1" type="ORF">KSL4_1202</name>
    <name evidence="2" type="ORF">PL111_0694</name>
</gene>
<dbReference type="Proteomes" id="UP000198868">
    <property type="component" value="Unassembled WGS sequence"/>
</dbReference>
<dbReference type="AlphaFoldDB" id="A0AAN2QU14"/>
<reference evidence="3 4" key="1">
    <citation type="submission" date="2015-12" db="EMBL/GenBank/DDBJ databases">
        <authorList>
            <person name="Andreevskaya M."/>
        </authorList>
    </citation>
    <scope>NUCLEOTIDE SEQUENCE [LARGE SCALE GENOMIC DNA]</scope>
    <source>
        <strain evidence="1 4">KSL4-2</strain>
        <strain evidence="2 3">PL111</strain>
    </source>
</reference>
<dbReference type="Proteomes" id="UP000199047">
    <property type="component" value="Unassembled WGS sequence"/>
</dbReference>
<proteinExistence type="predicted"/>
<name>A0AAN2QU14_9LACO</name>
<dbReference type="EMBL" id="FBTB01000002">
    <property type="protein sequence ID" value="CUW03458.1"/>
    <property type="molecule type" value="Genomic_DNA"/>
</dbReference>
<evidence type="ECO:0000313" key="4">
    <source>
        <dbReference type="Proteomes" id="UP000199047"/>
    </source>
</evidence>
<keyword evidence="4" id="KW-1185">Reference proteome</keyword>
<dbReference type="EMBL" id="FBTU01000003">
    <property type="protein sequence ID" value="CUW04886.1"/>
    <property type="molecule type" value="Genomic_DNA"/>
</dbReference>
<accession>A0AAN2QU14</accession>
<sequence>MLLFIRRKRATIKGNLISDELADTTRRLKNELDYHERTEILYYTESW</sequence>
<evidence type="ECO:0000313" key="2">
    <source>
        <dbReference type="EMBL" id="CUW04886.1"/>
    </source>
</evidence>
<comment type="caution">
    <text evidence="2">The sequence shown here is derived from an EMBL/GenBank/DDBJ whole genome shotgun (WGS) entry which is preliminary data.</text>
</comment>
<organism evidence="2 3">
    <name type="scientific">Leuconostoc inhae</name>
    <dbReference type="NCBI Taxonomy" id="178001"/>
    <lineage>
        <taxon>Bacteria</taxon>
        <taxon>Bacillati</taxon>
        <taxon>Bacillota</taxon>
        <taxon>Bacilli</taxon>
        <taxon>Lactobacillales</taxon>
        <taxon>Lactobacillaceae</taxon>
        <taxon>Leuconostoc</taxon>
    </lineage>
</organism>
<evidence type="ECO:0000313" key="1">
    <source>
        <dbReference type="EMBL" id="CUW03458.1"/>
    </source>
</evidence>
<protein>
    <submittedName>
        <fullName evidence="2">Uncharacterized protein</fullName>
    </submittedName>
</protein>
<evidence type="ECO:0000313" key="3">
    <source>
        <dbReference type="Proteomes" id="UP000198868"/>
    </source>
</evidence>